<dbReference type="PANTHER" id="PTHR48061">
    <property type="entry name" value="LEUCINE-RICH REPEAT RECEPTOR PROTEIN KINASE EMS1-LIKE-RELATED"/>
    <property type="match status" value="1"/>
</dbReference>
<keyword evidence="8" id="KW-0325">Glycoprotein</keyword>
<keyword evidence="5" id="KW-0677">Repeat</keyword>
<dbReference type="Pfam" id="PF13855">
    <property type="entry name" value="LRR_8"/>
    <property type="match status" value="1"/>
</dbReference>
<dbReference type="FunFam" id="3.80.10.10:FF:000041">
    <property type="entry name" value="LRR receptor-like serine/threonine-protein kinase ERECTA"/>
    <property type="match status" value="1"/>
</dbReference>
<organism evidence="11 12">
    <name type="scientific">Urochloa decumbens</name>
    <dbReference type="NCBI Taxonomy" id="240449"/>
    <lineage>
        <taxon>Eukaryota</taxon>
        <taxon>Viridiplantae</taxon>
        <taxon>Streptophyta</taxon>
        <taxon>Embryophyta</taxon>
        <taxon>Tracheophyta</taxon>
        <taxon>Spermatophyta</taxon>
        <taxon>Magnoliopsida</taxon>
        <taxon>Liliopsida</taxon>
        <taxon>Poales</taxon>
        <taxon>Poaceae</taxon>
        <taxon>PACMAD clade</taxon>
        <taxon>Panicoideae</taxon>
        <taxon>Panicodae</taxon>
        <taxon>Paniceae</taxon>
        <taxon>Melinidinae</taxon>
        <taxon>Urochloa</taxon>
    </lineage>
</organism>
<accession>A0ABC8VWQ1</accession>
<evidence type="ECO:0000256" key="1">
    <source>
        <dbReference type="ARBA" id="ARBA00004479"/>
    </source>
</evidence>
<dbReference type="SUPFAM" id="SSF52058">
    <property type="entry name" value="L domain-like"/>
    <property type="match status" value="1"/>
</dbReference>
<evidence type="ECO:0000256" key="2">
    <source>
        <dbReference type="ARBA" id="ARBA00022614"/>
    </source>
</evidence>
<keyword evidence="3" id="KW-0812">Transmembrane</keyword>
<evidence type="ECO:0000256" key="3">
    <source>
        <dbReference type="ARBA" id="ARBA00022692"/>
    </source>
</evidence>
<evidence type="ECO:0000259" key="10">
    <source>
        <dbReference type="Pfam" id="PF08263"/>
    </source>
</evidence>
<dbReference type="PANTHER" id="PTHR48061:SF8">
    <property type="entry name" value="LEUCINE-RICH REPEAT-CONTAINING N-TERMINAL PLANT-TYPE DOMAIN-CONTAINING PROTEIN"/>
    <property type="match status" value="1"/>
</dbReference>
<keyword evidence="7" id="KW-0472">Membrane</keyword>
<reference evidence="11" key="1">
    <citation type="submission" date="2024-10" db="EMBL/GenBank/DDBJ databases">
        <authorList>
            <person name="Ryan C."/>
        </authorList>
    </citation>
    <scope>NUCLEOTIDE SEQUENCE [LARGE SCALE GENOMIC DNA]</scope>
</reference>
<feature type="domain" description="Leucine-rich repeat-containing N-terminal plant-type" evidence="10">
    <location>
        <begin position="42"/>
        <end position="83"/>
    </location>
</feature>
<evidence type="ECO:0000256" key="9">
    <source>
        <dbReference type="SAM" id="SignalP"/>
    </source>
</evidence>
<keyword evidence="2" id="KW-0433">Leucine-rich repeat</keyword>
<keyword evidence="12" id="KW-1185">Reference proteome</keyword>
<dbReference type="SUPFAM" id="SSF52047">
    <property type="entry name" value="RNI-like"/>
    <property type="match status" value="1"/>
</dbReference>
<keyword evidence="6" id="KW-1133">Transmembrane helix</keyword>
<evidence type="ECO:0000256" key="7">
    <source>
        <dbReference type="ARBA" id="ARBA00023136"/>
    </source>
</evidence>
<comment type="subcellular location">
    <subcellularLocation>
        <location evidence="1">Membrane</location>
        <topology evidence="1">Single-pass type I membrane protein</topology>
    </subcellularLocation>
</comment>
<gene>
    <name evidence="11" type="ORF">URODEC1_LOCUS7550</name>
</gene>
<evidence type="ECO:0000256" key="8">
    <source>
        <dbReference type="ARBA" id="ARBA00023180"/>
    </source>
</evidence>
<feature type="signal peptide" evidence="9">
    <location>
        <begin position="1"/>
        <end position="21"/>
    </location>
</feature>
<evidence type="ECO:0000313" key="12">
    <source>
        <dbReference type="Proteomes" id="UP001497457"/>
    </source>
</evidence>
<name>A0ABC8VWQ1_9POAL</name>
<dbReference type="InterPro" id="IPR001611">
    <property type="entry name" value="Leu-rich_rpt"/>
</dbReference>
<sequence>MAFIGWALLLCLVQLHPLATSSVHYPDGNNLTHHSTLLCRPGQANTLLKLKQSFKFDLPDSSTTLPTWQAGTDCCLWEGVGCSNSSGNVTALDLSGFGLYSKGIDPVLFNLNSLRLLDLSNNNFGDQRYELPSVGFERLALLTHLNLSGSSFLGQVPLGISKLTNLVSLDLSNNRCSLFDDPDYCTFSREPNDLWAPYCHTLVANLSNLSDLYLDFVSITHSTTKDCLNALAKSVPHLRILSMEGCSLYGNIDGSLSRLQSLAVINLSGNDGITGPFPEFFMNFLNLRILQLSFTNLEGPFPQGMFQSKNLRVLELSDLNLSGHMPNFSNATSLQTLSIDRTNFSYAKSSYFNNFTALTELSLDGKIISRDFLASFGMHLSLRKLALTRLSLPRELESVFSWFEGIKNLRSLQFYDCDLYMTIPSSMGNFKILTRLMISGSNLTTQTLSAVANIRSLKFLSIYSCGCSVGRLPSAIGNMTSLQRLGIWGCQLSGPIPHEVGAVKKLTSLALSRTGLSGRIPSSIANLTQLTALRLDQNYLSGEIPTSIFTFPALQHLDLSQNQLSGPIHEFNGASSRLKDVDLQMNELSGQIPQACWYSRI</sequence>
<dbReference type="InterPro" id="IPR046956">
    <property type="entry name" value="RLP23-like"/>
</dbReference>
<dbReference type="Proteomes" id="UP001497457">
    <property type="component" value="Chromosome 11b"/>
</dbReference>
<evidence type="ECO:0000313" key="11">
    <source>
        <dbReference type="EMBL" id="CAL4898026.1"/>
    </source>
</evidence>
<dbReference type="GO" id="GO:0016020">
    <property type="term" value="C:membrane"/>
    <property type="evidence" value="ECO:0007669"/>
    <property type="project" value="UniProtKB-SubCell"/>
</dbReference>
<feature type="chain" id="PRO_5044803435" description="Leucine-rich repeat-containing N-terminal plant-type domain-containing protein" evidence="9">
    <location>
        <begin position="22"/>
        <end position="601"/>
    </location>
</feature>
<dbReference type="InterPro" id="IPR013210">
    <property type="entry name" value="LRR_N_plant-typ"/>
</dbReference>
<dbReference type="Gene3D" id="3.80.10.10">
    <property type="entry name" value="Ribonuclease Inhibitor"/>
    <property type="match status" value="3"/>
</dbReference>
<protein>
    <recommendedName>
        <fullName evidence="10">Leucine-rich repeat-containing N-terminal plant-type domain-containing protein</fullName>
    </recommendedName>
</protein>
<evidence type="ECO:0000256" key="4">
    <source>
        <dbReference type="ARBA" id="ARBA00022729"/>
    </source>
</evidence>
<dbReference type="AlphaFoldDB" id="A0ABC8VWQ1"/>
<dbReference type="Pfam" id="PF08263">
    <property type="entry name" value="LRRNT_2"/>
    <property type="match status" value="1"/>
</dbReference>
<proteinExistence type="predicted"/>
<keyword evidence="4 9" id="KW-0732">Signal</keyword>
<evidence type="ECO:0000256" key="5">
    <source>
        <dbReference type="ARBA" id="ARBA00022737"/>
    </source>
</evidence>
<dbReference type="EMBL" id="OZ075121">
    <property type="protein sequence ID" value="CAL4898026.1"/>
    <property type="molecule type" value="Genomic_DNA"/>
</dbReference>
<dbReference type="InterPro" id="IPR032675">
    <property type="entry name" value="LRR_dom_sf"/>
</dbReference>
<evidence type="ECO:0000256" key="6">
    <source>
        <dbReference type="ARBA" id="ARBA00022989"/>
    </source>
</evidence>